<evidence type="ECO:0000313" key="1">
    <source>
        <dbReference type="EMBL" id="GMR37992.1"/>
    </source>
</evidence>
<dbReference type="EMBL" id="BTRK01000002">
    <property type="protein sequence ID" value="GMR37992.1"/>
    <property type="molecule type" value="Genomic_DNA"/>
</dbReference>
<name>A0AAN4ZHC4_9BILA</name>
<dbReference type="Proteomes" id="UP001328107">
    <property type="component" value="Unassembled WGS sequence"/>
</dbReference>
<sequence>MESISPRTLPSTRLSATPNATRNIASICASSPITRAIRLMMLLPMCSSATPVAIRSSYTVNGVVTKSPITCKPLIGWEDSGNTIVDFSQTDGHLIVSFCRDKPPPVVIPGDCDTSSFMEDCDDCTNPLNYVEPTAPSAPGTLTCPAGSTLVVSGSKVFDRVECLAGAGNGWKGYVGATPEDLIKFAPPSTTP</sequence>
<comment type="caution">
    <text evidence="1">The sequence shown here is derived from an EMBL/GenBank/DDBJ whole genome shotgun (WGS) entry which is preliminary data.</text>
</comment>
<dbReference type="AlphaFoldDB" id="A0AAN4ZHC4"/>
<reference evidence="2" key="1">
    <citation type="submission" date="2022-10" db="EMBL/GenBank/DDBJ databases">
        <title>Genome assembly of Pristionchus species.</title>
        <authorList>
            <person name="Yoshida K."/>
            <person name="Sommer R.J."/>
        </authorList>
    </citation>
    <scope>NUCLEOTIDE SEQUENCE [LARGE SCALE GENOMIC DNA]</scope>
    <source>
        <strain evidence="2">RS5460</strain>
    </source>
</reference>
<accession>A0AAN4ZHC4</accession>
<keyword evidence="2" id="KW-1185">Reference proteome</keyword>
<evidence type="ECO:0000313" key="2">
    <source>
        <dbReference type="Proteomes" id="UP001328107"/>
    </source>
</evidence>
<feature type="non-terminal residue" evidence="1">
    <location>
        <position position="192"/>
    </location>
</feature>
<proteinExistence type="predicted"/>
<protein>
    <submittedName>
        <fullName evidence="1">Uncharacterized protein</fullName>
    </submittedName>
</protein>
<organism evidence="1 2">
    <name type="scientific">Pristionchus mayeri</name>
    <dbReference type="NCBI Taxonomy" id="1317129"/>
    <lineage>
        <taxon>Eukaryota</taxon>
        <taxon>Metazoa</taxon>
        <taxon>Ecdysozoa</taxon>
        <taxon>Nematoda</taxon>
        <taxon>Chromadorea</taxon>
        <taxon>Rhabditida</taxon>
        <taxon>Rhabditina</taxon>
        <taxon>Diplogasteromorpha</taxon>
        <taxon>Diplogasteroidea</taxon>
        <taxon>Neodiplogasteridae</taxon>
        <taxon>Pristionchus</taxon>
    </lineage>
</organism>
<gene>
    <name evidence="1" type="ORF">PMAYCL1PPCAC_08187</name>
</gene>